<dbReference type="PANTHER" id="PTHR10846:SF8">
    <property type="entry name" value="INNER MEMBRANE PROTEIN YRBG"/>
    <property type="match status" value="1"/>
</dbReference>
<comment type="subcellular location">
    <subcellularLocation>
        <location evidence="1">Membrane</location>
        <topology evidence="1">Multi-pass membrane protein</topology>
    </subcellularLocation>
</comment>
<evidence type="ECO:0000256" key="4">
    <source>
        <dbReference type="ARBA" id="ARBA00023136"/>
    </source>
</evidence>
<reference evidence="7 8" key="1">
    <citation type="submission" date="2023-07" db="EMBL/GenBank/DDBJ databases">
        <title>Sorghum-associated microbial communities from plants grown in Nebraska, USA.</title>
        <authorList>
            <person name="Schachtman D."/>
        </authorList>
    </citation>
    <scope>NUCLEOTIDE SEQUENCE [LARGE SCALE GENOMIC DNA]</scope>
    <source>
        <strain evidence="7 8">BE187</strain>
    </source>
</reference>
<gene>
    <name evidence="7" type="ORF">J2X04_003163</name>
</gene>
<evidence type="ECO:0000256" key="1">
    <source>
        <dbReference type="ARBA" id="ARBA00004141"/>
    </source>
</evidence>
<feature type="transmembrane region" description="Helical" evidence="5">
    <location>
        <begin position="287"/>
        <end position="309"/>
    </location>
</feature>
<name>A0ABU1VTH7_9GAMM</name>
<keyword evidence="8" id="KW-1185">Reference proteome</keyword>
<dbReference type="PANTHER" id="PTHR10846">
    <property type="entry name" value="SODIUM/POTASSIUM/CALCIUM EXCHANGER"/>
    <property type="match status" value="1"/>
</dbReference>
<feature type="transmembrane region" description="Helical" evidence="5">
    <location>
        <begin position="78"/>
        <end position="96"/>
    </location>
</feature>
<dbReference type="RefSeq" id="WP_310055977.1">
    <property type="nucleotide sequence ID" value="NZ_JAVDVW010000002.1"/>
</dbReference>
<dbReference type="Gene3D" id="1.20.1420.30">
    <property type="entry name" value="NCX, central ion-binding region"/>
    <property type="match status" value="1"/>
</dbReference>
<dbReference type="Pfam" id="PF01699">
    <property type="entry name" value="Na_Ca_ex"/>
    <property type="match status" value="2"/>
</dbReference>
<evidence type="ECO:0000256" key="2">
    <source>
        <dbReference type="ARBA" id="ARBA00022692"/>
    </source>
</evidence>
<keyword evidence="4 5" id="KW-0472">Membrane</keyword>
<dbReference type="Proteomes" id="UP001267878">
    <property type="component" value="Unassembled WGS sequence"/>
</dbReference>
<evidence type="ECO:0000256" key="5">
    <source>
        <dbReference type="SAM" id="Phobius"/>
    </source>
</evidence>
<feature type="transmembrane region" description="Helical" evidence="5">
    <location>
        <begin position="254"/>
        <end position="275"/>
    </location>
</feature>
<dbReference type="InterPro" id="IPR004481">
    <property type="entry name" value="K/Na/Ca-exchanger"/>
</dbReference>
<feature type="domain" description="Sodium/calcium exchanger membrane region" evidence="6">
    <location>
        <begin position="4"/>
        <end position="144"/>
    </location>
</feature>
<accession>A0ABU1VTH7</accession>
<feature type="transmembrane region" description="Helical" evidence="5">
    <location>
        <begin position="219"/>
        <end position="242"/>
    </location>
</feature>
<evidence type="ECO:0000313" key="7">
    <source>
        <dbReference type="EMBL" id="MDR7100782.1"/>
    </source>
</evidence>
<feature type="transmembrane region" description="Helical" evidence="5">
    <location>
        <begin position="175"/>
        <end position="199"/>
    </location>
</feature>
<keyword evidence="2 5" id="KW-0812">Transmembrane</keyword>
<evidence type="ECO:0000256" key="3">
    <source>
        <dbReference type="ARBA" id="ARBA00022989"/>
    </source>
</evidence>
<sequence>MLTAIGLFLLGLVLLALGGDSIVKGAAGLAQRLGLTPFTTGLVLVAFATSLPELAVNLVAIYHGQGELALGNAVGSNVANIGLTLGAAALAAPLLVRWRALRPLQLVLVLGTIAVLALGADGTLSRVEGCLLLLAFVAVFFFALARSRQEAADVREEISEFGQTSTMLGQNLVRFILGTALVWIGSKLIVGGAGMKLFGMDLSDSGAAVIGQGLGLSPVLTGLLPVAIGTALPEVAAAVAAARRGHGNMVMGHVIGASVFNILVVVGGMAAFGALALPMTVMAPGHFALPLGYELLAALAFALMLYPVLSGEMRVSRGEGAMLLVAYGVWIAFELLLAGKSG</sequence>
<protein>
    <submittedName>
        <fullName evidence="7">Cation:H+ antiporter</fullName>
    </submittedName>
</protein>
<evidence type="ECO:0000313" key="8">
    <source>
        <dbReference type="Proteomes" id="UP001267878"/>
    </source>
</evidence>
<organism evidence="7 8">
    <name type="scientific">Agrilutibacter niabensis</name>
    <dbReference type="NCBI Taxonomy" id="380628"/>
    <lineage>
        <taxon>Bacteria</taxon>
        <taxon>Pseudomonadati</taxon>
        <taxon>Pseudomonadota</taxon>
        <taxon>Gammaproteobacteria</taxon>
        <taxon>Lysobacterales</taxon>
        <taxon>Lysobacteraceae</taxon>
        <taxon>Agrilutibacter</taxon>
    </lineage>
</organism>
<dbReference type="InterPro" id="IPR004837">
    <property type="entry name" value="NaCa_Exmemb"/>
</dbReference>
<evidence type="ECO:0000259" key="6">
    <source>
        <dbReference type="Pfam" id="PF01699"/>
    </source>
</evidence>
<feature type="domain" description="Sodium/calcium exchanger membrane region" evidence="6">
    <location>
        <begin position="175"/>
        <end position="333"/>
    </location>
</feature>
<comment type="caution">
    <text evidence="7">The sequence shown here is derived from an EMBL/GenBank/DDBJ whole genome shotgun (WGS) entry which is preliminary data.</text>
</comment>
<feature type="transmembrane region" description="Helical" evidence="5">
    <location>
        <begin position="321"/>
        <end position="339"/>
    </location>
</feature>
<dbReference type="InterPro" id="IPR044880">
    <property type="entry name" value="NCX_ion-bd_dom_sf"/>
</dbReference>
<feature type="transmembrane region" description="Helical" evidence="5">
    <location>
        <begin position="126"/>
        <end position="145"/>
    </location>
</feature>
<proteinExistence type="predicted"/>
<dbReference type="EMBL" id="JAVDVW010000002">
    <property type="protein sequence ID" value="MDR7100782.1"/>
    <property type="molecule type" value="Genomic_DNA"/>
</dbReference>
<keyword evidence="3 5" id="KW-1133">Transmembrane helix</keyword>